<keyword evidence="1" id="KW-0472">Membrane</keyword>
<reference evidence="2" key="1">
    <citation type="journal article" date="2014" name="Int. J. Syst. Evol. Microbiol.">
        <title>Complete genome sequence of Corynebacterium casei LMG S-19264T (=DSM 44701T), isolated from a smear-ripened cheese.</title>
        <authorList>
            <consortium name="US DOE Joint Genome Institute (JGI-PGF)"/>
            <person name="Walter F."/>
            <person name="Albersmeier A."/>
            <person name="Kalinowski J."/>
            <person name="Ruckert C."/>
        </authorList>
    </citation>
    <scope>NUCLEOTIDE SEQUENCE</scope>
    <source>
        <strain evidence="2">CCM 7905</strain>
    </source>
</reference>
<gene>
    <name evidence="2" type="ORF">GCM10007304_08000</name>
</gene>
<keyword evidence="3" id="KW-1185">Reference proteome</keyword>
<evidence type="ECO:0000313" key="3">
    <source>
        <dbReference type="Proteomes" id="UP000654257"/>
    </source>
</evidence>
<dbReference type="RefSeq" id="WP_188543363.1">
    <property type="nucleotide sequence ID" value="NZ_BMCU01000001.1"/>
</dbReference>
<organism evidence="2 3">
    <name type="scientific">Rhodococcoides trifolii</name>
    <dbReference type="NCBI Taxonomy" id="908250"/>
    <lineage>
        <taxon>Bacteria</taxon>
        <taxon>Bacillati</taxon>
        <taxon>Actinomycetota</taxon>
        <taxon>Actinomycetes</taxon>
        <taxon>Mycobacteriales</taxon>
        <taxon>Nocardiaceae</taxon>
        <taxon>Rhodococcoides</taxon>
    </lineage>
</organism>
<proteinExistence type="predicted"/>
<reference evidence="2" key="2">
    <citation type="submission" date="2020-09" db="EMBL/GenBank/DDBJ databases">
        <authorList>
            <person name="Sun Q."/>
            <person name="Sedlacek I."/>
        </authorList>
    </citation>
    <scope>NUCLEOTIDE SEQUENCE</scope>
    <source>
        <strain evidence="2">CCM 7905</strain>
    </source>
</reference>
<evidence type="ECO:0008006" key="4">
    <source>
        <dbReference type="Google" id="ProtNLM"/>
    </source>
</evidence>
<protein>
    <recommendedName>
        <fullName evidence="4">Sigma-K anti-sigma factor RskA</fullName>
    </recommendedName>
</protein>
<dbReference type="AlphaFoldDB" id="A0A917FRF1"/>
<name>A0A917FRF1_9NOCA</name>
<sequence>MSNTDDRRAELIAAAVGDDLDDAELHELRALAAVDPTVDDEIEQLRDVVGRVSSLPTWIEPPADGSMRRQVVGRRTGRRLPVIAAAAAVGILAGVAGVLGIQAVRNAPVTGPPGTLGAYEQVDFDESEAGLTVDGGLVAHTWGTETVLEVSGVRTDEVYGVYLREASGLTMASGTFLGTPVPVDCRMNAAVGRSEVIGLEIRTARGDVVATAEVPQVS</sequence>
<feature type="transmembrane region" description="Helical" evidence="1">
    <location>
        <begin position="80"/>
        <end position="101"/>
    </location>
</feature>
<dbReference type="EMBL" id="BMCU01000001">
    <property type="protein sequence ID" value="GGF96443.1"/>
    <property type="molecule type" value="Genomic_DNA"/>
</dbReference>
<keyword evidence="1" id="KW-1133">Transmembrane helix</keyword>
<dbReference type="Proteomes" id="UP000654257">
    <property type="component" value="Unassembled WGS sequence"/>
</dbReference>
<evidence type="ECO:0000313" key="2">
    <source>
        <dbReference type="EMBL" id="GGF96443.1"/>
    </source>
</evidence>
<accession>A0A917FRF1</accession>
<comment type="caution">
    <text evidence="2">The sequence shown here is derived from an EMBL/GenBank/DDBJ whole genome shotgun (WGS) entry which is preliminary data.</text>
</comment>
<evidence type="ECO:0000256" key="1">
    <source>
        <dbReference type="SAM" id="Phobius"/>
    </source>
</evidence>
<keyword evidence="1" id="KW-0812">Transmembrane</keyword>